<evidence type="ECO:0000259" key="6">
    <source>
        <dbReference type="Pfam" id="PF01694"/>
    </source>
</evidence>
<dbReference type="Pfam" id="PF01694">
    <property type="entry name" value="Rhomboid"/>
    <property type="match status" value="1"/>
</dbReference>
<feature type="transmembrane region" description="Helical" evidence="5">
    <location>
        <begin position="327"/>
        <end position="345"/>
    </location>
</feature>
<dbReference type="AlphaFoldDB" id="A0A835YKD5"/>
<feature type="domain" description="Peptidase S54 rhomboid" evidence="6">
    <location>
        <begin position="220"/>
        <end position="256"/>
    </location>
</feature>
<reference evidence="7" key="1">
    <citation type="submission" date="2021-02" db="EMBL/GenBank/DDBJ databases">
        <title>First Annotated Genome of the Yellow-green Alga Tribonema minus.</title>
        <authorList>
            <person name="Mahan K.M."/>
        </authorList>
    </citation>
    <scope>NUCLEOTIDE SEQUENCE</scope>
    <source>
        <strain evidence="7">UTEX B ZZ1240</strain>
    </source>
</reference>
<dbReference type="GO" id="GO:0004252">
    <property type="term" value="F:serine-type endopeptidase activity"/>
    <property type="evidence" value="ECO:0007669"/>
    <property type="project" value="InterPro"/>
</dbReference>
<dbReference type="EMBL" id="JAFCMP010000541">
    <property type="protein sequence ID" value="KAG5176083.1"/>
    <property type="molecule type" value="Genomic_DNA"/>
</dbReference>
<comment type="subcellular location">
    <subcellularLocation>
        <location evidence="1">Membrane</location>
        <topology evidence="1">Multi-pass membrane protein</topology>
    </subcellularLocation>
</comment>
<feature type="transmembrane region" description="Helical" evidence="5">
    <location>
        <begin position="6"/>
        <end position="28"/>
    </location>
</feature>
<gene>
    <name evidence="7" type="ORF">JKP88DRAFT_265565</name>
</gene>
<feature type="transmembrane region" description="Helical" evidence="5">
    <location>
        <begin position="175"/>
        <end position="201"/>
    </location>
</feature>
<keyword evidence="3 5" id="KW-1133">Transmembrane helix</keyword>
<dbReference type="OrthoDB" id="10257275at2759"/>
<keyword evidence="4 5" id="KW-0472">Membrane</keyword>
<proteinExistence type="predicted"/>
<dbReference type="InterPro" id="IPR050925">
    <property type="entry name" value="Rhomboid_protease_S54"/>
</dbReference>
<keyword evidence="8" id="KW-1185">Reference proteome</keyword>
<evidence type="ECO:0000313" key="7">
    <source>
        <dbReference type="EMBL" id="KAG5176083.1"/>
    </source>
</evidence>
<evidence type="ECO:0000256" key="5">
    <source>
        <dbReference type="SAM" id="Phobius"/>
    </source>
</evidence>
<dbReference type="GO" id="GO:0016020">
    <property type="term" value="C:membrane"/>
    <property type="evidence" value="ECO:0007669"/>
    <property type="project" value="UniProtKB-SubCell"/>
</dbReference>
<dbReference type="Gene3D" id="1.20.1540.10">
    <property type="entry name" value="Rhomboid-like"/>
    <property type="match status" value="2"/>
</dbReference>
<evidence type="ECO:0000256" key="4">
    <source>
        <dbReference type="ARBA" id="ARBA00023136"/>
    </source>
</evidence>
<evidence type="ECO:0000256" key="3">
    <source>
        <dbReference type="ARBA" id="ARBA00022989"/>
    </source>
</evidence>
<protein>
    <recommendedName>
        <fullName evidence="6">Peptidase S54 rhomboid domain-containing protein</fullName>
    </recommendedName>
</protein>
<comment type="caution">
    <text evidence="7">The sequence shown here is derived from an EMBL/GenBank/DDBJ whole genome shotgun (WGS) entry which is preliminary data.</text>
</comment>
<accession>A0A835YKD5</accession>
<keyword evidence="2 5" id="KW-0812">Transmembrane</keyword>
<dbReference type="PANTHER" id="PTHR43731:SF32">
    <property type="entry name" value="PEPTIDASE S54 RHOMBOID DOMAIN-CONTAINING PROTEIN-RELATED"/>
    <property type="match status" value="1"/>
</dbReference>
<dbReference type="InterPro" id="IPR022764">
    <property type="entry name" value="Peptidase_S54_rhomboid_dom"/>
</dbReference>
<evidence type="ECO:0000256" key="2">
    <source>
        <dbReference type="ARBA" id="ARBA00022692"/>
    </source>
</evidence>
<dbReference type="InterPro" id="IPR035952">
    <property type="entry name" value="Rhomboid-like_sf"/>
</dbReference>
<dbReference type="SUPFAM" id="SSF144091">
    <property type="entry name" value="Rhomboid-like"/>
    <property type="match status" value="1"/>
</dbReference>
<sequence>MSRRFPALWLYTKALGALLGLCLVSLWYHAGLWRGVVVQGARNPALDGYYHYNFADEPTQPMYVQNARRLGPRLPDVFGLSALTPVTAGEDAKQYLLQQDNRGHWGLGLRGALTSHYVSTDPSPPGTEAPPQTGWVAVRARASGAPPIIRAVWRAEPAPKEWRGRRGGWEGDGGGLAALAAMPGTAVLLAVNVAAALWLWVRRVPPEAVAVSYAAVVQDKQYWRCVTASFSHFEPLHLGFNMMSLYNSGPLEQDTGNFKSDSHFEPLHLGFHMMSLYNTGPSAVQPQAAVFKHPVADHGAVKIRHRALDCVRTRNNVPSKYMGTVRYLYLSAALVAATMATVLLLQRAAIARSAPDAAEALRSSRAVGYSCVLFAFMTAEAVLQPEFCPLPFAEGLCFATHALPPPLPAALRVNAGPFALLLVVQAVMPRAGFLGHLAGG</sequence>
<dbReference type="PANTHER" id="PTHR43731">
    <property type="entry name" value="RHOMBOID PROTEASE"/>
    <property type="match status" value="1"/>
</dbReference>
<name>A0A835YKD5_9STRA</name>
<evidence type="ECO:0000313" key="8">
    <source>
        <dbReference type="Proteomes" id="UP000664859"/>
    </source>
</evidence>
<dbReference type="Proteomes" id="UP000664859">
    <property type="component" value="Unassembled WGS sequence"/>
</dbReference>
<organism evidence="7 8">
    <name type="scientific">Tribonema minus</name>
    <dbReference type="NCBI Taxonomy" id="303371"/>
    <lineage>
        <taxon>Eukaryota</taxon>
        <taxon>Sar</taxon>
        <taxon>Stramenopiles</taxon>
        <taxon>Ochrophyta</taxon>
        <taxon>PX clade</taxon>
        <taxon>Xanthophyceae</taxon>
        <taxon>Tribonematales</taxon>
        <taxon>Tribonemataceae</taxon>
        <taxon>Tribonema</taxon>
    </lineage>
</organism>
<evidence type="ECO:0000256" key="1">
    <source>
        <dbReference type="ARBA" id="ARBA00004141"/>
    </source>
</evidence>